<keyword evidence="1" id="KW-0812">Transmembrane</keyword>
<feature type="transmembrane region" description="Helical" evidence="1">
    <location>
        <begin position="87"/>
        <end position="104"/>
    </location>
</feature>
<organism evidence="2">
    <name type="scientific">Acidobacterium capsulatum</name>
    <dbReference type="NCBI Taxonomy" id="33075"/>
    <lineage>
        <taxon>Bacteria</taxon>
        <taxon>Pseudomonadati</taxon>
        <taxon>Acidobacteriota</taxon>
        <taxon>Terriglobia</taxon>
        <taxon>Terriglobales</taxon>
        <taxon>Acidobacteriaceae</taxon>
        <taxon>Acidobacterium</taxon>
    </lineage>
</organism>
<evidence type="ECO:0000313" key="2">
    <source>
        <dbReference type="EMBL" id="HGY95136.1"/>
    </source>
</evidence>
<accession>A0A7V4XUC5</accession>
<proteinExistence type="predicted"/>
<gene>
    <name evidence="2" type="ORF">ENW50_10715</name>
</gene>
<feature type="transmembrane region" description="Helical" evidence="1">
    <location>
        <begin position="143"/>
        <end position="162"/>
    </location>
</feature>
<name>A0A7V4XUC5_9BACT</name>
<reference evidence="2" key="1">
    <citation type="journal article" date="2020" name="mSystems">
        <title>Genome- and Community-Level Interaction Insights into Carbon Utilization and Element Cycling Functions of Hydrothermarchaeota in Hydrothermal Sediment.</title>
        <authorList>
            <person name="Zhou Z."/>
            <person name="Liu Y."/>
            <person name="Xu W."/>
            <person name="Pan J."/>
            <person name="Luo Z.H."/>
            <person name="Li M."/>
        </authorList>
    </citation>
    <scope>NUCLEOTIDE SEQUENCE [LARGE SCALE GENOMIC DNA]</scope>
    <source>
        <strain evidence="2">SpSt-855</strain>
    </source>
</reference>
<sequence length="172" mass="18561">MALETAPLDRDVPVEPPSKTAIQAVWLGIHTVLALGVWALTMVTATLMHPDLAPPVVAMVPLAMAILFPFLTGLVFNSIKPSEAATLVWMLGLIWFMLVGLIVLNLPTGPSACYHCGATQKLWLTFFDFNTDSNLLQGQGRFLGLWPAAALIGYGMGARFGLRGKNLALLPY</sequence>
<dbReference type="EMBL" id="DTKL01000067">
    <property type="protein sequence ID" value="HGY95136.1"/>
    <property type="molecule type" value="Genomic_DNA"/>
</dbReference>
<feature type="transmembrane region" description="Helical" evidence="1">
    <location>
        <begin position="52"/>
        <end position="75"/>
    </location>
</feature>
<feature type="transmembrane region" description="Helical" evidence="1">
    <location>
        <begin position="21"/>
        <end position="40"/>
    </location>
</feature>
<comment type="caution">
    <text evidence="2">The sequence shown here is derived from an EMBL/GenBank/DDBJ whole genome shotgun (WGS) entry which is preliminary data.</text>
</comment>
<keyword evidence="1" id="KW-0472">Membrane</keyword>
<dbReference type="AlphaFoldDB" id="A0A7V4XUC5"/>
<evidence type="ECO:0000256" key="1">
    <source>
        <dbReference type="SAM" id="Phobius"/>
    </source>
</evidence>
<protein>
    <submittedName>
        <fullName evidence="2">Uncharacterized protein</fullName>
    </submittedName>
</protein>
<keyword evidence="1" id="KW-1133">Transmembrane helix</keyword>